<evidence type="ECO:0000313" key="2">
    <source>
        <dbReference type="Proteomes" id="UP000765509"/>
    </source>
</evidence>
<dbReference type="AlphaFoldDB" id="A0A9Q3EI31"/>
<name>A0A9Q3EI31_9BASI</name>
<evidence type="ECO:0000313" key="1">
    <source>
        <dbReference type="EMBL" id="MBW0523320.1"/>
    </source>
</evidence>
<reference evidence="1" key="1">
    <citation type="submission" date="2021-03" db="EMBL/GenBank/DDBJ databases">
        <title>Draft genome sequence of rust myrtle Austropuccinia psidii MF-1, a brazilian biotype.</title>
        <authorList>
            <person name="Quecine M.C."/>
            <person name="Pachon D.M.R."/>
            <person name="Bonatelli M.L."/>
            <person name="Correr F.H."/>
            <person name="Franceschini L.M."/>
            <person name="Leite T.F."/>
            <person name="Margarido G.R.A."/>
            <person name="Almeida C.A."/>
            <person name="Ferrarezi J.A."/>
            <person name="Labate C.A."/>
        </authorList>
    </citation>
    <scope>NUCLEOTIDE SEQUENCE</scope>
    <source>
        <strain evidence="1">MF-1</strain>
    </source>
</reference>
<sequence length="221" mass="24833">MVCGITVPGVPGLYRGLLLADDTLSLMESPQEIQETCHKLSTFCTKWQFSIVHSKCAVVPYGLQGDDGSASNFKMSFSLDEGTINTDSTYKYLGCMMTNLPEQYAPEKLHAKQLSEKIFKSLIFSQALLHDWKVHLSCKTQKLQNYIQSMDSYGGEWIGLNKSRLSAPQRAFNKALHLAYGGRTSAKNLDGFLVMMELGIPPLHIHCSKFQMCLYFKTEEL</sequence>
<protein>
    <recommendedName>
        <fullName evidence="3">Reverse transcriptase domain-containing protein</fullName>
    </recommendedName>
</protein>
<comment type="caution">
    <text evidence="1">The sequence shown here is derived from an EMBL/GenBank/DDBJ whole genome shotgun (WGS) entry which is preliminary data.</text>
</comment>
<gene>
    <name evidence="1" type="ORF">O181_063035</name>
</gene>
<dbReference type="EMBL" id="AVOT02030201">
    <property type="protein sequence ID" value="MBW0523320.1"/>
    <property type="molecule type" value="Genomic_DNA"/>
</dbReference>
<keyword evidence="2" id="KW-1185">Reference proteome</keyword>
<proteinExistence type="predicted"/>
<dbReference type="Proteomes" id="UP000765509">
    <property type="component" value="Unassembled WGS sequence"/>
</dbReference>
<organism evidence="1 2">
    <name type="scientific">Austropuccinia psidii MF-1</name>
    <dbReference type="NCBI Taxonomy" id="1389203"/>
    <lineage>
        <taxon>Eukaryota</taxon>
        <taxon>Fungi</taxon>
        <taxon>Dikarya</taxon>
        <taxon>Basidiomycota</taxon>
        <taxon>Pucciniomycotina</taxon>
        <taxon>Pucciniomycetes</taxon>
        <taxon>Pucciniales</taxon>
        <taxon>Sphaerophragmiaceae</taxon>
        <taxon>Austropuccinia</taxon>
    </lineage>
</organism>
<accession>A0A9Q3EI31</accession>
<evidence type="ECO:0008006" key="3">
    <source>
        <dbReference type="Google" id="ProtNLM"/>
    </source>
</evidence>
<dbReference type="OrthoDB" id="2742885at2759"/>